<dbReference type="EMBL" id="RIAR02000001">
    <property type="protein sequence ID" value="NSL85725.1"/>
    <property type="molecule type" value="Genomic_DNA"/>
</dbReference>
<dbReference type="SUPFAM" id="SSF53474">
    <property type="entry name" value="alpha/beta-Hydrolases"/>
    <property type="match status" value="1"/>
</dbReference>
<accession>A0A3S1DK58</accession>
<proteinExistence type="inferred from homology"/>
<feature type="domain" description="Thioesterase" evidence="2">
    <location>
        <begin position="5"/>
        <end position="224"/>
    </location>
</feature>
<dbReference type="InterPro" id="IPR012223">
    <property type="entry name" value="TEII"/>
</dbReference>
<dbReference type="OrthoDB" id="2213423at2"/>
<dbReference type="Pfam" id="PF00975">
    <property type="entry name" value="Thioesterase"/>
    <property type="match status" value="1"/>
</dbReference>
<keyword evidence="4" id="KW-1185">Reference proteome</keyword>
<gene>
    <name evidence="3" type="ORF">ECE50_002710</name>
</gene>
<comment type="similarity">
    <text evidence="1">Belongs to the thioesterase family.</text>
</comment>
<protein>
    <submittedName>
        <fullName evidence="3">Thioesterase</fullName>
    </submittedName>
</protein>
<dbReference type="Proteomes" id="UP000281028">
    <property type="component" value="Unassembled WGS sequence"/>
</dbReference>
<dbReference type="GO" id="GO:0008610">
    <property type="term" value="P:lipid biosynthetic process"/>
    <property type="evidence" value="ECO:0007669"/>
    <property type="project" value="TreeGrafter"/>
</dbReference>
<dbReference type="InterPro" id="IPR001031">
    <property type="entry name" value="Thioesterase"/>
</dbReference>
<evidence type="ECO:0000259" key="2">
    <source>
        <dbReference type="Pfam" id="PF00975"/>
    </source>
</evidence>
<evidence type="ECO:0000256" key="1">
    <source>
        <dbReference type="ARBA" id="ARBA00007169"/>
    </source>
</evidence>
<name>A0A3S1DK58_9BACT</name>
<dbReference type="AlphaFoldDB" id="A0A3S1DK58"/>
<dbReference type="Gene3D" id="3.40.50.1820">
    <property type="entry name" value="alpha/beta hydrolase"/>
    <property type="match status" value="1"/>
</dbReference>
<evidence type="ECO:0000313" key="3">
    <source>
        <dbReference type="EMBL" id="NSL85725.1"/>
    </source>
</evidence>
<reference evidence="3" key="1">
    <citation type="submission" date="2020-05" db="EMBL/GenBank/DDBJ databases">
        <title>Chitinophaga laudate sp. nov., isolated from a tropical peat swamp.</title>
        <authorList>
            <person name="Goh C.B.S."/>
            <person name="Lee M.S."/>
            <person name="Parimannan S."/>
            <person name="Pasbakhsh P."/>
            <person name="Yule C.M."/>
            <person name="Rajandas H."/>
            <person name="Loke S."/>
            <person name="Croft L."/>
            <person name="Tan J.B.L."/>
        </authorList>
    </citation>
    <scope>NUCLEOTIDE SEQUENCE</scope>
    <source>
        <strain evidence="3">Mgbs1</strain>
    </source>
</reference>
<dbReference type="PANTHER" id="PTHR11487:SF0">
    <property type="entry name" value="S-ACYL FATTY ACID SYNTHASE THIOESTERASE, MEDIUM CHAIN"/>
    <property type="match status" value="1"/>
</dbReference>
<comment type="caution">
    <text evidence="3">The sequence shown here is derived from an EMBL/GenBank/DDBJ whole genome shotgun (WGS) entry which is preliminary data.</text>
</comment>
<dbReference type="PANTHER" id="PTHR11487">
    <property type="entry name" value="THIOESTERASE"/>
    <property type="match status" value="1"/>
</dbReference>
<organism evidence="3 4">
    <name type="scientific">Chitinophaga solisilvae</name>
    <dbReference type="NCBI Taxonomy" id="1233460"/>
    <lineage>
        <taxon>Bacteria</taxon>
        <taxon>Pseudomonadati</taxon>
        <taxon>Bacteroidota</taxon>
        <taxon>Chitinophagia</taxon>
        <taxon>Chitinophagales</taxon>
        <taxon>Chitinophagaceae</taxon>
        <taxon>Chitinophaga</taxon>
    </lineage>
</organism>
<sequence>MMKPQLFLIHYAGGNSYSFQFLLPFLKDFEVIAPELPGRGRRVAEELAPDFEHAAEDMYAIISKKITTDNFLIYGHSLGAYLAFSVAKKLEQAGKPPAYLLVSGNPGPGAVEIKNRHLMPAGDFIRELKLLGGVPKEFLESEELMAFFDPILRSDFRIAEQHHLENSSPVNVPMYAMMGSEEEGVDRIDNWGRFTASSFQTEILSGDHFFIQNHPQRLAEVVRFCYNRKRIHTV</sequence>
<dbReference type="InterPro" id="IPR029058">
    <property type="entry name" value="AB_hydrolase_fold"/>
</dbReference>
<evidence type="ECO:0000313" key="4">
    <source>
        <dbReference type="Proteomes" id="UP000281028"/>
    </source>
</evidence>